<evidence type="ECO:0000256" key="1">
    <source>
        <dbReference type="SAM" id="MobiDB-lite"/>
    </source>
</evidence>
<dbReference type="PANTHER" id="PTHR21494:SF0">
    <property type="entry name" value="ACTIVATING SIGNAL COINTEGRATOR 1 COMPLEX SUBUNIT 2"/>
    <property type="match status" value="1"/>
</dbReference>
<dbReference type="SUPFAM" id="SSF46934">
    <property type="entry name" value="UBA-like"/>
    <property type="match status" value="1"/>
</dbReference>
<dbReference type="InterPro" id="IPR003892">
    <property type="entry name" value="CUE"/>
</dbReference>
<feature type="region of interest" description="Disordered" evidence="1">
    <location>
        <begin position="463"/>
        <end position="489"/>
    </location>
</feature>
<evidence type="ECO:0000313" key="3">
    <source>
        <dbReference type="EMBL" id="RPB17834.1"/>
    </source>
</evidence>
<dbReference type="PANTHER" id="PTHR21494">
    <property type="entry name" value="ACTIVATING SIGNAL COINTEGRATOR 1 COMPLEX SUBUNIT 2 ASC-1 COMPLEX SUBUNIT P100"/>
    <property type="match status" value="1"/>
</dbReference>
<feature type="compositionally biased region" description="Low complexity" evidence="1">
    <location>
        <begin position="362"/>
        <end position="382"/>
    </location>
</feature>
<proteinExistence type="predicted"/>
<dbReference type="Gene3D" id="1.10.8.10">
    <property type="entry name" value="DNA helicase RuvA subunit, C-terminal domain"/>
    <property type="match status" value="1"/>
</dbReference>
<keyword evidence="4" id="KW-1185">Reference proteome</keyword>
<protein>
    <recommendedName>
        <fullName evidence="2">CUE domain-containing protein</fullName>
    </recommendedName>
</protein>
<feature type="compositionally biased region" description="Basic and acidic residues" evidence="1">
    <location>
        <begin position="581"/>
        <end position="599"/>
    </location>
</feature>
<organism evidence="3 4">
    <name type="scientific">Morchella conica CCBAS932</name>
    <dbReference type="NCBI Taxonomy" id="1392247"/>
    <lineage>
        <taxon>Eukaryota</taxon>
        <taxon>Fungi</taxon>
        <taxon>Dikarya</taxon>
        <taxon>Ascomycota</taxon>
        <taxon>Pezizomycotina</taxon>
        <taxon>Pezizomycetes</taxon>
        <taxon>Pezizales</taxon>
        <taxon>Morchellaceae</taxon>
        <taxon>Morchella</taxon>
    </lineage>
</organism>
<dbReference type="AlphaFoldDB" id="A0A3N4L4J9"/>
<dbReference type="SMART" id="SM00546">
    <property type="entry name" value="CUE"/>
    <property type="match status" value="1"/>
</dbReference>
<dbReference type="EMBL" id="ML119105">
    <property type="protein sequence ID" value="RPB17834.1"/>
    <property type="molecule type" value="Genomic_DNA"/>
</dbReference>
<sequence length="659" mass="71366">MSIPIAPFPLPSEHPEIPDSAYELWTLCLTHHLQTPSPTFNSTSVPDPALSTFLSTYLAHSPPPTTPAQQSLKRKVITLLHRLFTLPSQIALPPPYTIPSFLRSLSTCFPRSRLLRTTLDTPPVWRRYETTVETMLRSVIAGKGAGSEGLEALFRFSRRAAETFLAGDDWVDLCVDNGHVREFRTAVLEVASSDTGRKGNWSLVTDRVYVLIGAAENPRVGGSAGKEKAFLKSLVEETSFVSALRKVSRETPEEGRVDALLVALERFGRPRVVRRKVVVEGMRDKGKGKMVGPSEEEEVEIMGKVATIRELFPDLGSGFLRRCLEAFNGDVEQVTSALLEESLPPSLVTADRSEEYIPPDTAPGAHAARAAPTAPAARAPAPQSTSKYTPAPITRRNKYDNDALDTLSPTTLRNVHVGRKNAALTADTLLTTNAPSKTSILSALAAISLDDDERDDTYDATDVGGAVDPTNDADPVPRPAAAVPDSNEDPAEKALWEAYRRDGAVFGRDAETRRSAGRRVLKGETGMTDEAIEGWKVMLEREPRRLRMLERRYGDVGGGGGGQTVVLESTRWSAPAEGEEDSGRGDRGRGGRIRGERGGRGGRGGRGRGGGNVAGPSGDKETMQGRAKKEASKGSRANHNRRDQRTKKMARGGAFPPPA</sequence>
<evidence type="ECO:0000313" key="4">
    <source>
        <dbReference type="Proteomes" id="UP000277580"/>
    </source>
</evidence>
<feature type="compositionally biased region" description="Gly residues" evidence="1">
    <location>
        <begin position="601"/>
        <end position="613"/>
    </location>
</feature>
<dbReference type="InParanoid" id="A0A3N4L4J9"/>
<evidence type="ECO:0000259" key="2">
    <source>
        <dbReference type="PROSITE" id="PS51140"/>
    </source>
</evidence>
<dbReference type="Proteomes" id="UP000277580">
    <property type="component" value="Unassembled WGS sequence"/>
</dbReference>
<accession>A0A3N4L4J9</accession>
<feature type="compositionally biased region" description="Basic residues" evidence="1">
    <location>
        <begin position="636"/>
        <end position="650"/>
    </location>
</feature>
<gene>
    <name evidence="3" type="ORF">P167DRAFT_601626</name>
</gene>
<feature type="compositionally biased region" description="Basic and acidic residues" evidence="1">
    <location>
        <begin position="618"/>
        <end position="633"/>
    </location>
</feature>
<dbReference type="PROSITE" id="PS51140">
    <property type="entry name" value="CUE"/>
    <property type="match status" value="1"/>
</dbReference>
<name>A0A3N4L4J9_9PEZI</name>
<dbReference type="Pfam" id="PF02845">
    <property type="entry name" value="CUE"/>
    <property type="match status" value="1"/>
</dbReference>
<feature type="region of interest" description="Disordered" evidence="1">
    <location>
        <begin position="570"/>
        <end position="659"/>
    </location>
</feature>
<dbReference type="CDD" id="cd14364">
    <property type="entry name" value="CUE_ASCC2"/>
    <property type="match status" value="1"/>
</dbReference>
<dbReference type="InterPro" id="IPR009060">
    <property type="entry name" value="UBA-like_sf"/>
</dbReference>
<dbReference type="InterPro" id="IPR052586">
    <property type="entry name" value="ASCC2"/>
</dbReference>
<dbReference type="InterPro" id="IPR041800">
    <property type="entry name" value="ASCC2_CUE"/>
</dbReference>
<dbReference type="GO" id="GO:0043130">
    <property type="term" value="F:ubiquitin binding"/>
    <property type="evidence" value="ECO:0007669"/>
    <property type="project" value="InterPro"/>
</dbReference>
<feature type="region of interest" description="Disordered" evidence="1">
    <location>
        <begin position="361"/>
        <end position="396"/>
    </location>
</feature>
<dbReference type="OrthoDB" id="5577209at2759"/>
<reference evidence="3 4" key="1">
    <citation type="journal article" date="2018" name="Nat. Ecol. Evol.">
        <title>Pezizomycetes genomes reveal the molecular basis of ectomycorrhizal truffle lifestyle.</title>
        <authorList>
            <person name="Murat C."/>
            <person name="Payen T."/>
            <person name="Noel B."/>
            <person name="Kuo A."/>
            <person name="Morin E."/>
            <person name="Chen J."/>
            <person name="Kohler A."/>
            <person name="Krizsan K."/>
            <person name="Balestrini R."/>
            <person name="Da Silva C."/>
            <person name="Montanini B."/>
            <person name="Hainaut M."/>
            <person name="Levati E."/>
            <person name="Barry K.W."/>
            <person name="Belfiori B."/>
            <person name="Cichocki N."/>
            <person name="Clum A."/>
            <person name="Dockter R.B."/>
            <person name="Fauchery L."/>
            <person name="Guy J."/>
            <person name="Iotti M."/>
            <person name="Le Tacon F."/>
            <person name="Lindquist E.A."/>
            <person name="Lipzen A."/>
            <person name="Malagnac F."/>
            <person name="Mello A."/>
            <person name="Molinier V."/>
            <person name="Miyauchi S."/>
            <person name="Poulain J."/>
            <person name="Riccioni C."/>
            <person name="Rubini A."/>
            <person name="Sitrit Y."/>
            <person name="Splivallo R."/>
            <person name="Traeger S."/>
            <person name="Wang M."/>
            <person name="Zifcakova L."/>
            <person name="Wipf D."/>
            <person name="Zambonelli A."/>
            <person name="Paolocci F."/>
            <person name="Nowrousian M."/>
            <person name="Ottonello S."/>
            <person name="Baldrian P."/>
            <person name="Spatafora J.W."/>
            <person name="Henrissat B."/>
            <person name="Nagy L.G."/>
            <person name="Aury J.M."/>
            <person name="Wincker P."/>
            <person name="Grigoriev I.V."/>
            <person name="Bonfante P."/>
            <person name="Martin F.M."/>
        </authorList>
    </citation>
    <scope>NUCLEOTIDE SEQUENCE [LARGE SCALE GENOMIC DNA]</scope>
    <source>
        <strain evidence="3 4">CCBAS932</strain>
    </source>
</reference>
<feature type="domain" description="CUE" evidence="2">
    <location>
        <begin position="300"/>
        <end position="343"/>
    </location>
</feature>